<reference evidence="7" key="2">
    <citation type="journal article" date="2021" name="PeerJ">
        <title>Extensive microbial diversity within the chicken gut microbiome revealed by metagenomics and culture.</title>
        <authorList>
            <person name="Gilroy R."/>
            <person name="Ravi A."/>
            <person name="Getino M."/>
            <person name="Pursley I."/>
            <person name="Horton D.L."/>
            <person name="Alikhan N.F."/>
            <person name="Baker D."/>
            <person name="Gharbi K."/>
            <person name="Hall N."/>
            <person name="Watson M."/>
            <person name="Adriaenssens E.M."/>
            <person name="Foster-Nyarko E."/>
            <person name="Jarju S."/>
            <person name="Secka A."/>
            <person name="Antonio M."/>
            <person name="Oren A."/>
            <person name="Chaudhuri R.R."/>
            <person name="La Ragione R."/>
            <person name="Hildebrand F."/>
            <person name="Pallen M.J."/>
        </authorList>
    </citation>
    <scope>NUCLEOTIDE SEQUENCE</scope>
    <source>
        <strain evidence="7">20514</strain>
    </source>
</reference>
<evidence type="ECO:0000256" key="1">
    <source>
        <dbReference type="ARBA" id="ARBA00012771"/>
    </source>
</evidence>
<dbReference type="PANTHER" id="PTHR18895">
    <property type="entry name" value="HEMK METHYLTRANSFERASE"/>
    <property type="match status" value="1"/>
</dbReference>
<protein>
    <recommendedName>
        <fullName evidence="1">peptide chain release factor N(5)-glutamine methyltransferase</fullName>
        <ecNumber evidence="1">2.1.1.297</ecNumber>
    </recommendedName>
</protein>
<dbReference type="GO" id="GO:0102559">
    <property type="term" value="F:peptide chain release factor N(5)-glutamine methyltransferase activity"/>
    <property type="evidence" value="ECO:0007669"/>
    <property type="project" value="UniProtKB-EC"/>
</dbReference>
<sequence length="291" mass="31485">MQLAEFVKDSTGKLTPMYGEQEARAMTVMLYSSTLQVPGYLHVTCPDREIATGELGLLEERLGRLCTGEPLQYVLGEACFYGLTFKVSPAVLIPRPETELLCRMAIGRAAGIPAPRILDLCTGSGCIAWTLSCNIPGSAVTGADISEAALEVASSQDIRGCRPPEFIRLDLLAPADEVSASLSGSRTGTFDIIVSNPPYVMEKEKRLMHRNVLDHEPGCALFVPDRDPLVFYRAIAVTASRHLAKGGFGAVEINEALGREVSGLFSGAGFRNVEVRKDLSGRDRFVFFDAP</sequence>
<dbReference type="InterPro" id="IPR050320">
    <property type="entry name" value="N5-glutamine_MTase"/>
</dbReference>
<dbReference type="EC" id="2.1.1.297" evidence="1"/>
<organism evidence="7 8">
    <name type="scientific">Candidatus Cryptobacteroides merdigallinarum</name>
    <dbReference type="NCBI Taxonomy" id="2840770"/>
    <lineage>
        <taxon>Bacteria</taxon>
        <taxon>Pseudomonadati</taxon>
        <taxon>Bacteroidota</taxon>
        <taxon>Bacteroidia</taxon>
        <taxon>Bacteroidales</taxon>
        <taxon>Candidatus Cryptobacteroides</taxon>
    </lineage>
</organism>
<evidence type="ECO:0000256" key="4">
    <source>
        <dbReference type="ARBA" id="ARBA00022691"/>
    </source>
</evidence>
<dbReference type="InterPro" id="IPR029063">
    <property type="entry name" value="SAM-dependent_MTases_sf"/>
</dbReference>
<dbReference type="Proteomes" id="UP000810252">
    <property type="component" value="Unassembled WGS sequence"/>
</dbReference>
<dbReference type="GO" id="GO:0032259">
    <property type="term" value="P:methylation"/>
    <property type="evidence" value="ECO:0007669"/>
    <property type="project" value="UniProtKB-KW"/>
</dbReference>
<dbReference type="CDD" id="cd02440">
    <property type="entry name" value="AdoMet_MTases"/>
    <property type="match status" value="1"/>
</dbReference>
<keyword evidence="4" id="KW-0949">S-adenosyl-L-methionine</keyword>
<dbReference type="NCBIfam" id="TIGR00536">
    <property type="entry name" value="hemK_fam"/>
    <property type="match status" value="1"/>
</dbReference>
<dbReference type="InterPro" id="IPR004556">
    <property type="entry name" value="HemK-like"/>
</dbReference>
<dbReference type="InterPro" id="IPR002052">
    <property type="entry name" value="DNA_methylase_N6_adenine_CS"/>
</dbReference>
<dbReference type="AlphaFoldDB" id="A0A9D9EJ74"/>
<evidence type="ECO:0000259" key="6">
    <source>
        <dbReference type="Pfam" id="PF05175"/>
    </source>
</evidence>
<keyword evidence="3 7" id="KW-0808">Transferase</keyword>
<accession>A0A9D9EJ74</accession>
<dbReference type="GO" id="GO:0003676">
    <property type="term" value="F:nucleic acid binding"/>
    <property type="evidence" value="ECO:0007669"/>
    <property type="project" value="InterPro"/>
</dbReference>
<dbReference type="PROSITE" id="PS00092">
    <property type="entry name" value="N6_MTASE"/>
    <property type="match status" value="1"/>
</dbReference>
<comment type="caution">
    <text evidence="7">The sequence shown here is derived from an EMBL/GenBank/DDBJ whole genome shotgun (WGS) entry which is preliminary data.</text>
</comment>
<evidence type="ECO:0000313" key="8">
    <source>
        <dbReference type="Proteomes" id="UP000810252"/>
    </source>
</evidence>
<evidence type="ECO:0000256" key="5">
    <source>
        <dbReference type="ARBA" id="ARBA00048391"/>
    </source>
</evidence>
<dbReference type="Gene3D" id="1.10.8.10">
    <property type="entry name" value="DNA helicase RuvA subunit, C-terminal domain"/>
    <property type="match status" value="1"/>
</dbReference>
<evidence type="ECO:0000313" key="7">
    <source>
        <dbReference type="EMBL" id="MBO8449106.1"/>
    </source>
</evidence>
<evidence type="ECO:0000256" key="2">
    <source>
        <dbReference type="ARBA" id="ARBA00022603"/>
    </source>
</evidence>
<dbReference type="PANTHER" id="PTHR18895:SF74">
    <property type="entry name" value="MTRF1L RELEASE FACTOR GLUTAMINE METHYLTRANSFERASE"/>
    <property type="match status" value="1"/>
</dbReference>
<evidence type="ECO:0000256" key="3">
    <source>
        <dbReference type="ARBA" id="ARBA00022679"/>
    </source>
</evidence>
<dbReference type="NCBIfam" id="TIGR03534">
    <property type="entry name" value="RF_mod_PrmC"/>
    <property type="match status" value="1"/>
</dbReference>
<dbReference type="Gene3D" id="3.40.50.150">
    <property type="entry name" value="Vaccinia Virus protein VP39"/>
    <property type="match status" value="1"/>
</dbReference>
<dbReference type="EMBL" id="JADIMQ010000108">
    <property type="protein sequence ID" value="MBO8449106.1"/>
    <property type="molecule type" value="Genomic_DNA"/>
</dbReference>
<proteinExistence type="predicted"/>
<comment type="catalytic activity">
    <reaction evidence="5">
        <text>L-glutaminyl-[peptide chain release factor] + S-adenosyl-L-methionine = N(5)-methyl-L-glutaminyl-[peptide chain release factor] + S-adenosyl-L-homocysteine + H(+)</text>
        <dbReference type="Rhea" id="RHEA:42896"/>
        <dbReference type="Rhea" id="RHEA-COMP:10271"/>
        <dbReference type="Rhea" id="RHEA-COMP:10272"/>
        <dbReference type="ChEBI" id="CHEBI:15378"/>
        <dbReference type="ChEBI" id="CHEBI:30011"/>
        <dbReference type="ChEBI" id="CHEBI:57856"/>
        <dbReference type="ChEBI" id="CHEBI:59789"/>
        <dbReference type="ChEBI" id="CHEBI:61891"/>
        <dbReference type="EC" id="2.1.1.297"/>
    </reaction>
</comment>
<dbReference type="SUPFAM" id="SSF53335">
    <property type="entry name" value="S-adenosyl-L-methionine-dependent methyltransferases"/>
    <property type="match status" value="1"/>
</dbReference>
<feature type="domain" description="Methyltransferase small" evidence="6">
    <location>
        <begin position="116"/>
        <end position="206"/>
    </location>
</feature>
<name>A0A9D9EJ74_9BACT</name>
<gene>
    <name evidence="7" type="primary">prmC</name>
    <name evidence="7" type="ORF">IAC29_07545</name>
</gene>
<dbReference type="Pfam" id="PF05175">
    <property type="entry name" value="MTS"/>
    <property type="match status" value="1"/>
</dbReference>
<reference evidence="7" key="1">
    <citation type="submission" date="2020-10" db="EMBL/GenBank/DDBJ databases">
        <authorList>
            <person name="Gilroy R."/>
        </authorList>
    </citation>
    <scope>NUCLEOTIDE SEQUENCE</scope>
    <source>
        <strain evidence="7">20514</strain>
    </source>
</reference>
<keyword evidence="2 7" id="KW-0489">Methyltransferase</keyword>
<dbReference type="InterPro" id="IPR019874">
    <property type="entry name" value="RF_methyltr_PrmC"/>
</dbReference>
<dbReference type="InterPro" id="IPR007848">
    <property type="entry name" value="Small_mtfrase_dom"/>
</dbReference>